<dbReference type="PROSITE" id="PS50102">
    <property type="entry name" value="RRM"/>
    <property type="match status" value="1"/>
</dbReference>
<feature type="domain" description="RRM" evidence="4">
    <location>
        <begin position="42"/>
        <end position="117"/>
    </location>
</feature>
<dbReference type="GO" id="GO:0005634">
    <property type="term" value="C:nucleus"/>
    <property type="evidence" value="ECO:0007669"/>
    <property type="project" value="TreeGrafter"/>
</dbReference>
<dbReference type="GO" id="GO:0008270">
    <property type="term" value="F:zinc ion binding"/>
    <property type="evidence" value="ECO:0007669"/>
    <property type="project" value="UniProtKB-KW"/>
</dbReference>
<evidence type="ECO:0000313" key="6">
    <source>
        <dbReference type="EMBL" id="CAI9773948.1"/>
    </source>
</evidence>
<dbReference type="PANTHER" id="PTHR48031:SF2">
    <property type="entry name" value="RNA-BINDING PROTEIN 4"/>
    <property type="match status" value="1"/>
</dbReference>
<protein>
    <submittedName>
        <fullName evidence="6">Uncharacterized protein</fullName>
    </submittedName>
</protein>
<dbReference type="InterPro" id="IPR000504">
    <property type="entry name" value="RRM_dom"/>
</dbReference>
<feature type="region of interest" description="Disordered" evidence="3">
    <location>
        <begin position="207"/>
        <end position="299"/>
    </location>
</feature>
<sequence>MGLAWLRGVSEIFNNLIFTFRLYREHRFLRKRREMAGKEQDNRIFVGGLSRDITERQLMMEISSDSSTHIMLERDSGRPRGFGFVTFADRRAVEDAIGDMHGREFGDRVISVNKAQPKSGDEDPEHGYGGYSGGRGGRGRGSYSGDRSSGLDDCFKCGRPGHWARDCPSASGGRGARPFLPPRSGYGGAGSRGDRYAVDRDRYIDDRYDRGRYGDSDRYEDRYGSRDRYVKDSYPPAGDRYAFDRYANSDRYPNGNGKDRGYDRDGGGGPARYEGRNYRDRAGPYDRPRRGRPSSFDRY</sequence>
<dbReference type="InterPro" id="IPR036875">
    <property type="entry name" value="Znf_CCHC_sf"/>
</dbReference>
<name>A0AAD1ZQG1_9LAMI</name>
<keyword evidence="1" id="KW-0863">Zinc-finger</keyword>
<evidence type="ECO:0000259" key="5">
    <source>
        <dbReference type="PROSITE" id="PS50158"/>
    </source>
</evidence>
<dbReference type="EMBL" id="OU503048">
    <property type="protein sequence ID" value="CAI9773948.1"/>
    <property type="molecule type" value="Genomic_DNA"/>
</dbReference>
<keyword evidence="1" id="KW-0862">Zinc</keyword>
<keyword evidence="2" id="KW-0694">RNA-binding</keyword>
<organism evidence="6 7">
    <name type="scientific">Fraxinus pennsylvanica</name>
    <dbReference type="NCBI Taxonomy" id="56036"/>
    <lineage>
        <taxon>Eukaryota</taxon>
        <taxon>Viridiplantae</taxon>
        <taxon>Streptophyta</taxon>
        <taxon>Embryophyta</taxon>
        <taxon>Tracheophyta</taxon>
        <taxon>Spermatophyta</taxon>
        <taxon>Magnoliopsida</taxon>
        <taxon>eudicotyledons</taxon>
        <taxon>Gunneridae</taxon>
        <taxon>Pentapetalae</taxon>
        <taxon>asterids</taxon>
        <taxon>lamiids</taxon>
        <taxon>Lamiales</taxon>
        <taxon>Oleaceae</taxon>
        <taxon>Oleeae</taxon>
        <taxon>Fraxinus</taxon>
    </lineage>
</organism>
<feature type="region of interest" description="Disordered" evidence="3">
    <location>
        <begin position="166"/>
        <end position="194"/>
    </location>
</feature>
<feature type="compositionally biased region" description="Basic and acidic residues" evidence="3">
    <location>
        <begin position="257"/>
        <end position="266"/>
    </location>
</feature>
<dbReference type="Proteomes" id="UP000834106">
    <property type="component" value="Chromosome 13"/>
</dbReference>
<dbReference type="AlphaFoldDB" id="A0AAD1ZQG1"/>
<feature type="region of interest" description="Disordered" evidence="3">
    <location>
        <begin position="109"/>
        <end position="145"/>
    </location>
</feature>
<dbReference type="InterPro" id="IPR001878">
    <property type="entry name" value="Znf_CCHC"/>
</dbReference>
<gene>
    <name evidence="6" type="ORF">FPE_LOCUS21378</name>
</gene>
<dbReference type="SMART" id="SM00343">
    <property type="entry name" value="ZnF_C2HC"/>
    <property type="match status" value="1"/>
</dbReference>
<feature type="domain" description="CCHC-type" evidence="5">
    <location>
        <begin position="154"/>
        <end position="169"/>
    </location>
</feature>
<dbReference type="SUPFAM" id="SSF57756">
    <property type="entry name" value="Retrovirus zinc finger-like domains"/>
    <property type="match status" value="1"/>
</dbReference>
<evidence type="ECO:0000256" key="3">
    <source>
        <dbReference type="SAM" id="MobiDB-lite"/>
    </source>
</evidence>
<dbReference type="Pfam" id="PF00076">
    <property type="entry name" value="RRM_1"/>
    <property type="match status" value="1"/>
</dbReference>
<dbReference type="InterPro" id="IPR035979">
    <property type="entry name" value="RBD_domain_sf"/>
</dbReference>
<evidence type="ECO:0000259" key="4">
    <source>
        <dbReference type="PROSITE" id="PS50102"/>
    </source>
</evidence>
<evidence type="ECO:0000256" key="2">
    <source>
        <dbReference type="PROSITE-ProRule" id="PRU00176"/>
    </source>
</evidence>
<dbReference type="Gene3D" id="4.10.60.10">
    <property type="entry name" value="Zinc finger, CCHC-type"/>
    <property type="match status" value="1"/>
</dbReference>
<feature type="compositionally biased region" description="Gly residues" evidence="3">
    <location>
        <begin position="127"/>
        <end position="142"/>
    </location>
</feature>
<dbReference type="PANTHER" id="PTHR48031">
    <property type="entry name" value="SRA STEM-LOOP-INTERACTING RNA-BINDING PROTEIN, MITOCHONDRIAL"/>
    <property type="match status" value="1"/>
</dbReference>
<dbReference type="Gene3D" id="3.30.70.330">
    <property type="match status" value="1"/>
</dbReference>
<keyword evidence="7" id="KW-1185">Reference proteome</keyword>
<evidence type="ECO:0000313" key="7">
    <source>
        <dbReference type="Proteomes" id="UP000834106"/>
    </source>
</evidence>
<feature type="compositionally biased region" description="Basic and acidic residues" evidence="3">
    <location>
        <begin position="207"/>
        <end position="231"/>
    </location>
</feature>
<dbReference type="SUPFAM" id="SSF54928">
    <property type="entry name" value="RNA-binding domain, RBD"/>
    <property type="match status" value="1"/>
</dbReference>
<evidence type="ECO:0000256" key="1">
    <source>
        <dbReference type="PROSITE-ProRule" id="PRU00047"/>
    </source>
</evidence>
<dbReference type="PROSITE" id="PS50158">
    <property type="entry name" value="ZF_CCHC"/>
    <property type="match status" value="1"/>
</dbReference>
<reference evidence="6" key="1">
    <citation type="submission" date="2023-05" db="EMBL/GenBank/DDBJ databases">
        <authorList>
            <person name="Huff M."/>
        </authorList>
    </citation>
    <scope>NUCLEOTIDE SEQUENCE</scope>
</reference>
<dbReference type="Pfam" id="PF00098">
    <property type="entry name" value="zf-CCHC"/>
    <property type="match status" value="1"/>
</dbReference>
<dbReference type="GO" id="GO:0003729">
    <property type="term" value="F:mRNA binding"/>
    <property type="evidence" value="ECO:0007669"/>
    <property type="project" value="TreeGrafter"/>
</dbReference>
<keyword evidence="1" id="KW-0479">Metal-binding</keyword>
<dbReference type="SMART" id="SM00360">
    <property type="entry name" value="RRM"/>
    <property type="match status" value="1"/>
</dbReference>
<feature type="compositionally biased region" description="Basic and acidic residues" evidence="3">
    <location>
        <begin position="273"/>
        <end position="288"/>
    </location>
</feature>
<proteinExistence type="predicted"/>
<dbReference type="InterPro" id="IPR012677">
    <property type="entry name" value="Nucleotide-bd_a/b_plait_sf"/>
</dbReference>
<accession>A0AAD1ZQG1</accession>